<dbReference type="eggNOG" id="ENOG502SX0X">
    <property type="taxonomic scope" value="Eukaryota"/>
</dbReference>
<dbReference type="PANTHER" id="PTHR46573">
    <property type="entry name" value="WD REPEAT, SAM AND U-BOX DOMAIN-CONTAINING PROTEIN 1"/>
    <property type="match status" value="1"/>
</dbReference>
<dbReference type="SMART" id="SM00671">
    <property type="entry name" value="SEL1"/>
    <property type="match status" value="3"/>
</dbReference>
<evidence type="ECO:0000259" key="1">
    <source>
        <dbReference type="PROSITE" id="PS51698"/>
    </source>
</evidence>
<feature type="domain" description="U-box" evidence="1">
    <location>
        <begin position="25"/>
        <end position="112"/>
    </location>
</feature>
<dbReference type="SMART" id="SM00504">
    <property type="entry name" value="Ubox"/>
    <property type="match status" value="1"/>
</dbReference>
<dbReference type="GeneID" id="17279130"/>
<dbReference type="GO" id="GO:0016567">
    <property type="term" value="P:protein ubiquitination"/>
    <property type="evidence" value="ECO:0007669"/>
    <property type="project" value="InterPro"/>
</dbReference>
<dbReference type="InterPro" id="IPR006597">
    <property type="entry name" value="Sel1-like"/>
</dbReference>
<dbReference type="Proteomes" id="UP000013827">
    <property type="component" value="Unassembled WGS sequence"/>
</dbReference>
<dbReference type="AlphaFoldDB" id="A0A0D3KDM4"/>
<protein>
    <recommendedName>
        <fullName evidence="1">U-box domain-containing protein</fullName>
    </recommendedName>
</protein>
<dbReference type="Pfam" id="PF04564">
    <property type="entry name" value="U-box"/>
    <property type="match status" value="1"/>
</dbReference>
<dbReference type="SUPFAM" id="SSF57850">
    <property type="entry name" value="RING/U-box"/>
    <property type="match status" value="1"/>
</dbReference>
<dbReference type="PROSITE" id="PS51698">
    <property type="entry name" value="U_BOX"/>
    <property type="match status" value="1"/>
</dbReference>
<dbReference type="GO" id="GO:0004842">
    <property type="term" value="F:ubiquitin-protein transferase activity"/>
    <property type="evidence" value="ECO:0007669"/>
    <property type="project" value="InterPro"/>
</dbReference>
<reference evidence="3" key="1">
    <citation type="journal article" date="2013" name="Nature">
        <title>Pan genome of the phytoplankton Emiliania underpins its global distribution.</title>
        <authorList>
            <person name="Read B.A."/>
            <person name="Kegel J."/>
            <person name="Klute M.J."/>
            <person name="Kuo A."/>
            <person name="Lefebvre S.C."/>
            <person name="Maumus F."/>
            <person name="Mayer C."/>
            <person name="Miller J."/>
            <person name="Monier A."/>
            <person name="Salamov A."/>
            <person name="Young J."/>
            <person name="Aguilar M."/>
            <person name="Claverie J.M."/>
            <person name="Frickenhaus S."/>
            <person name="Gonzalez K."/>
            <person name="Herman E.K."/>
            <person name="Lin Y.C."/>
            <person name="Napier J."/>
            <person name="Ogata H."/>
            <person name="Sarno A.F."/>
            <person name="Shmutz J."/>
            <person name="Schroeder D."/>
            <person name="de Vargas C."/>
            <person name="Verret F."/>
            <person name="von Dassow P."/>
            <person name="Valentin K."/>
            <person name="Van de Peer Y."/>
            <person name="Wheeler G."/>
            <person name="Dacks J.B."/>
            <person name="Delwiche C.F."/>
            <person name="Dyhrman S.T."/>
            <person name="Glockner G."/>
            <person name="John U."/>
            <person name="Richards T."/>
            <person name="Worden A.Z."/>
            <person name="Zhang X."/>
            <person name="Grigoriev I.V."/>
            <person name="Allen A.E."/>
            <person name="Bidle K."/>
            <person name="Borodovsky M."/>
            <person name="Bowler C."/>
            <person name="Brownlee C."/>
            <person name="Cock J.M."/>
            <person name="Elias M."/>
            <person name="Gladyshev V.N."/>
            <person name="Groth M."/>
            <person name="Guda C."/>
            <person name="Hadaegh A."/>
            <person name="Iglesias-Rodriguez M.D."/>
            <person name="Jenkins J."/>
            <person name="Jones B.M."/>
            <person name="Lawson T."/>
            <person name="Leese F."/>
            <person name="Lindquist E."/>
            <person name="Lobanov A."/>
            <person name="Lomsadze A."/>
            <person name="Malik S.B."/>
            <person name="Marsh M.E."/>
            <person name="Mackinder L."/>
            <person name="Mock T."/>
            <person name="Mueller-Roeber B."/>
            <person name="Pagarete A."/>
            <person name="Parker M."/>
            <person name="Probert I."/>
            <person name="Quesneville H."/>
            <person name="Raines C."/>
            <person name="Rensing S.A."/>
            <person name="Riano-Pachon D.M."/>
            <person name="Richier S."/>
            <person name="Rokitta S."/>
            <person name="Shiraiwa Y."/>
            <person name="Soanes D.M."/>
            <person name="van der Giezen M."/>
            <person name="Wahlund T.M."/>
            <person name="Williams B."/>
            <person name="Wilson W."/>
            <person name="Wolfe G."/>
            <person name="Wurch L.L."/>
        </authorList>
    </citation>
    <scope>NUCLEOTIDE SEQUENCE</scope>
</reference>
<dbReference type="KEGG" id="ehx:EMIHUDRAFT_229160"/>
<dbReference type="RefSeq" id="XP_005786288.1">
    <property type="nucleotide sequence ID" value="XM_005786231.1"/>
</dbReference>
<sequence>MPSKRKSGATDAESKRQRAATLADEAASEFLCPITLELPLDPVTAADGHIYERSAIERHMATQGAALRSPITNMPMSPTLLEATQVRNAIEKLAAHIDGDKAKRWRRRLEESEKLVHLRRLAETGDPEAMLSLHFHYYFLKHQPEEAFHYAKIAADLGNARGLQKAGFALCHGKGVCKNQANGVALLAAAAGAGHGYAAYELGRSFLSGWLGLSRDASQARLWLDRAANSEGPCVREWASDLLGTMQ</sequence>
<evidence type="ECO:0000313" key="3">
    <source>
        <dbReference type="Proteomes" id="UP000013827"/>
    </source>
</evidence>
<dbReference type="SUPFAM" id="SSF81901">
    <property type="entry name" value="HCP-like"/>
    <property type="match status" value="1"/>
</dbReference>
<dbReference type="Gene3D" id="1.25.40.10">
    <property type="entry name" value="Tetratricopeptide repeat domain"/>
    <property type="match status" value="1"/>
</dbReference>
<dbReference type="InterPro" id="IPR003613">
    <property type="entry name" value="Ubox_domain"/>
</dbReference>
<organism evidence="2 3">
    <name type="scientific">Emiliania huxleyi (strain CCMP1516)</name>
    <dbReference type="NCBI Taxonomy" id="280463"/>
    <lineage>
        <taxon>Eukaryota</taxon>
        <taxon>Haptista</taxon>
        <taxon>Haptophyta</taxon>
        <taxon>Prymnesiophyceae</taxon>
        <taxon>Isochrysidales</taxon>
        <taxon>Noelaerhabdaceae</taxon>
        <taxon>Emiliania</taxon>
    </lineage>
</organism>
<dbReference type="STRING" id="2903.R1FKI3"/>
<dbReference type="CDD" id="cd16655">
    <property type="entry name" value="RING-Ubox_WDSUB1-like"/>
    <property type="match status" value="1"/>
</dbReference>
<reference evidence="2" key="2">
    <citation type="submission" date="2024-10" db="UniProtKB">
        <authorList>
            <consortium name="EnsemblProtists"/>
        </authorList>
    </citation>
    <scope>IDENTIFICATION</scope>
</reference>
<dbReference type="PaxDb" id="2903-EOD33859"/>
<dbReference type="EnsemblProtists" id="EOD33859">
    <property type="protein sequence ID" value="EOD33859"/>
    <property type="gene ID" value="EMIHUDRAFT_229160"/>
</dbReference>
<keyword evidence="3" id="KW-1185">Reference proteome</keyword>
<accession>A0A0D3KDM4</accession>
<name>A0A0D3KDM4_EMIH1</name>
<dbReference type="Gene3D" id="3.30.40.10">
    <property type="entry name" value="Zinc/RING finger domain, C3HC4 (zinc finger)"/>
    <property type="match status" value="1"/>
</dbReference>
<dbReference type="InterPro" id="IPR011990">
    <property type="entry name" value="TPR-like_helical_dom_sf"/>
</dbReference>
<dbReference type="InterPro" id="IPR013083">
    <property type="entry name" value="Znf_RING/FYVE/PHD"/>
</dbReference>
<dbReference type="HOGENOM" id="CLU_1317549_0_0_1"/>
<proteinExistence type="predicted"/>
<dbReference type="InterPro" id="IPR052085">
    <property type="entry name" value="WD-SAM-U-box"/>
</dbReference>
<evidence type="ECO:0000313" key="2">
    <source>
        <dbReference type="EnsemblProtists" id="EOD33859"/>
    </source>
</evidence>
<dbReference type="PANTHER" id="PTHR46573:SF1">
    <property type="entry name" value="WD REPEAT, SAM AND U-BOX DOMAIN-CONTAINING PROTEIN 1"/>
    <property type="match status" value="1"/>
</dbReference>